<proteinExistence type="predicted"/>
<dbReference type="OrthoDB" id="7593450at2"/>
<evidence type="ECO:0008006" key="2">
    <source>
        <dbReference type="Google" id="ProtNLM"/>
    </source>
</evidence>
<dbReference type="InterPro" id="IPR011990">
    <property type="entry name" value="TPR-like_helical_dom_sf"/>
</dbReference>
<dbReference type="RefSeq" id="WP_099508643.1">
    <property type="nucleotide sequence ID" value="NZ_CP016616.1"/>
</dbReference>
<name>A0A1B2ECJ5_9HYPH</name>
<dbReference type="Gene3D" id="1.20.58.320">
    <property type="entry name" value="TPR-like"/>
    <property type="match status" value="1"/>
</dbReference>
<organism evidence="1">
    <name type="scientific">Microvirga ossetica</name>
    <dbReference type="NCBI Taxonomy" id="1882682"/>
    <lineage>
        <taxon>Bacteria</taxon>
        <taxon>Pseudomonadati</taxon>
        <taxon>Pseudomonadota</taxon>
        <taxon>Alphaproteobacteria</taxon>
        <taxon>Hyphomicrobiales</taxon>
        <taxon>Methylobacteriaceae</taxon>
        <taxon>Microvirga</taxon>
    </lineage>
</organism>
<evidence type="ECO:0000313" key="1">
    <source>
        <dbReference type="EMBL" id="ANY77657.1"/>
    </source>
</evidence>
<dbReference type="KEGG" id="moc:BB934_04930"/>
<dbReference type="InterPro" id="IPR010323">
    <property type="entry name" value="DUF924"/>
</dbReference>
<reference evidence="1" key="1">
    <citation type="submission" date="2016-07" db="EMBL/GenBank/DDBJ databases">
        <title>Microvirga ossetica sp. nov. a new species of rhizobia isolated from root nodules of the legume species Vicia alpestris Steven originated from North Ossetia region in the Caucasus.</title>
        <authorList>
            <person name="Safronova V.I."/>
            <person name="Kuznetsova I.G."/>
            <person name="Sazanova A.L."/>
            <person name="Belimov A."/>
            <person name="Andronov E."/>
            <person name="Osledkin Y.S."/>
            <person name="Onishchuk O.P."/>
            <person name="Kurchak O.N."/>
            <person name="Shaposhnikov A.I."/>
            <person name="Willems A."/>
            <person name="Tikhonovich I.A."/>
        </authorList>
    </citation>
    <scope>NUCLEOTIDE SEQUENCE [LARGE SCALE GENOMIC DNA]</scope>
    <source>
        <strain evidence="1">V5/3M</strain>
    </source>
</reference>
<dbReference type="AlphaFoldDB" id="A0A1B2ECJ5"/>
<gene>
    <name evidence="1" type="ORF">BB934_04930</name>
</gene>
<protein>
    <recommendedName>
        <fullName evidence="2">DUF924 domain-containing protein</fullName>
    </recommendedName>
</protein>
<dbReference type="Pfam" id="PF06041">
    <property type="entry name" value="DUF924"/>
    <property type="match status" value="1"/>
</dbReference>
<dbReference type="EMBL" id="CP016616">
    <property type="protein sequence ID" value="ANY77657.1"/>
    <property type="molecule type" value="Genomic_DNA"/>
</dbReference>
<accession>A0A1B2ECJ5</accession>
<dbReference type="Gene3D" id="1.25.40.10">
    <property type="entry name" value="Tetratricopeptide repeat domain"/>
    <property type="match status" value="1"/>
</dbReference>
<sequence>MSSRADWRRVYDFWFPIDLSQAEIGEHWRMLLWWMRGGANAELGPFAPLVDEATAGRLDHWLETPRGRLSLILVLDQFPRGLFAGSPEAYACDQQTLKIAEEGFRNGHYEALTSLYEKFFYFLPLAHAEGPDHLERLKRIVTVSEQAIDEAPEHLKPVWQFSLSQAQANLEVICRFGRFPHRNEVLGRASTADELVYLAKGDFVHMRSLPASASTAISAIG</sequence>
<dbReference type="SUPFAM" id="SSF48452">
    <property type="entry name" value="TPR-like"/>
    <property type="match status" value="1"/>
</dbReference>